<dbReference type="InterPro" id="IPR041664">
    <property type="entry name" value="AAA_16"/>
</dbReference>
<gene>
    <name evidence="3" type="ORF">HNR21_001412</name>
</gene>
<dbReference type="AlphaFoldDB" id="A0A7W3MVA1"/>
<feature type="region of interest" description="Disordered" evidence="1">
    <location>
        <begin position="1"/>
        <end position="29"/>
    </location>
</feature>
<feature type="compositionally biased region" description="Basic and acidic residues" evidence="1">
    <location>
        <begin position="1"/>
        <end position="16"/>
    </location>
</feature>
<sequence length="590" mass="63137">MRDRDARRPEPGRPDGRPPASRNEVSGGAHGTVVQVGSVGGDVNLHVAPAVPPVPAQLPAPPPYFTGRARELDRLTELSDAALAGGSPAVVVITGVGGVGKTSLTLTWLHRIRSAFPDGQLFADLRAFTAVSAGVPRDPGELLGRFLRALGVPPERTPPDADEQAALFRSLLADRRMLIMLDNAATAAQVRPLLPGQGPVVVAVTSRRRLSGLAVDGAAFLPLAPLGQDGARQLLDRMLGMSRTRAEQGAADELAELCGRLPLALCTAAARLASRGHLPISRVVAELADESGRLAALGGEEGTSVQAVFDLAYRDLPPETAALYRLLSVHPGADFDAAAVAALAEVDDAEATARLEHLVDAHLLEAGTDGRYRLHDLARLHARQIAERADPADERAGAFVRLLEHYLATAVAADRVIIPERWRLGPYYERPPVVSFENVPAAIDWLETELANLTDLVQEAHDRGLHRQVWQVCEALWGCSCTASTTRRGSGRTNSGWSPPPPAATPALTPGCWRDWRSPISTWRISRPPPVWRSRRWTSNGPAGICAARPPRWSTWGWPGWPPVTGPRPWPCSPTRCRSTGGSGASAVSR</sequence>
<dbReference type="PANTHER" id="PTHR47691">
    <property type="entry name" value="REGULATOR-RELATED"/>
    <property type="match status" value="1"/>
</dbReference>
<dbReference type="Pfam" id="PF13191">
    <property type="entry name" value="AAA_16"/>
    <property type="match status" value="1"/>
</dbReference>
<dbReference type="Gene3D" id="3.40.50.300">
    <property type="entry name" value="P-loop containing nucleotide triphosphate hydrolases"/>
    <property type="match status" value="1"/>
</dbReference>
<dbReference type="SUPFAM" id="SSF52540">
    <property type="entry name" value="P-loop containing nucleoside triphosphate hydrolases"/>
    <property type="match status" value="1"/>
</dbReference>
<reference evidence="3 4" key="1">
    <citation type="submission" date="2020-08" db="EMBL/GenBank/DDBJ databases">
        <title>Sequencing the genomes of 1000 actinobacteria strains.</title>
        <authorList>
            <person name="Klenk H.-P."/>
        </authorList>
    </citation>
    <scope>NUCLEOTIDE SEQUENCE [LARGE SCALE GENOMIC DNA]</scope>
    <source>
        <strain evidence="3 4">DSM 45823</strain>
    </source>
</reference>
<dbReference type="PRINTS" id="PR00364">
    <property type="entry name" value="DISEASERSIST"/>
</dbReference>
<evidence type="ECO:0000313" key="4">
    <source>
        <dbReference type="Proteomes" id="UP000539313"/>
    </source>
</evidence>
<dbReference type="EMBL" id="JACJII010000001">
    <property type="protein sequence ID" value="MBA9002530.1"/>
    <property type="molecule type" value="Genomic_DNA"/>
</dbReference>
<evidence type="ECO:0000313" key="3">
    <source>
        <dbReference type="EMBL" id="MBA9002530.1"/>
    </source>
</evidence>
<organism evidence="3 4">
    <name type="scientific">Thermomonospora cellulosilytica</name>
    <dbReference type="NCBI Taxonomy" id="1411118"/>
    <lineage>
        <taxon>Bacteria</taxon>
        <taxon>Bacillati</taxon>
        <taxon>Actinomycetota</taxon>
        <taxon>Actinomycetes</taxon>
        <taxon>Streptosporangiales</taxon>
        <taxon>Thermomonosporaceae</taxon>
        <taxon>Thermomonospora</taxon>
    </lineage>
</organism>
<protein>
    <recommendedName>
        <fullName evidence="2">Orc1-like AAA ATPase domain-containing protein</fullName>
    </recommendedName>
</protein>
<comment type="caution">
    <text evidence="3">The sequence shown here is derived from an EMBL/GenBank/DDBJ whole genome shotgun (WGS) entry which is preliminary data.</text>
</comment>
<keyword evidence="4" id="KW-1185">Reference proteome</keyword>
<feature type="region of interest" description="Disordered" evidence="1">
    <location>
        <begin position="484"/>
        <end position="504"/>
    </location>
</feature>
<dbReference type="PANTHER" id="PTHR47691:SF3">
    <property type="entry name" value="HTH-TYPE TRANSCRIPTIONAL REGULATOR RV0890C-RELATED"/>
    <property type="match status" value="1"/>
</dbReference>
<dbReference type="InterPro" id="IPR027417">
    <property type="entry name" value="P-loop_NTPase"/>
</dbReference>
<dbReference type="Proteomes" id="UP000539313">
    <property type="component" value="Unassembled WGS sequence"/>
</dbReference>
<evidence type="ECO:0000256" key="1">
    <source>
        <dbReference type="SAM" id="MobiDB-lite"/>
    </source>
</evidence>
<dbReference type="GO" id="GO:0043531">
    <property type="term" value="F:ADP binding"/>
    <property type="evidence" value="ECO:0007669"/>
    <property type="project" value="InterPro"/>
</dbReference>
<feature type="compositionally biased region" description="Low complexity" evidence="1">
    <location>
        <begin position="484"/>
        <end position="496"/>
    </location>
</feature>
<feature type="domain" description="Orc1-like AAA ATPase" evidence="2">
    <location>
        <begin position="65"/>
        <end position="184"/>
    </location>
</feature>
<proteinExistence type="predicted"/>
<accession>A0A7W3MVA1</accession>
<evidence type="ECO:0000259" key="2">
    <source>
        <dbReference type="Pfam" id="PF13191"/>
    </source>
</evidence>
<dbReference type="RefSeq" id="WP_182704529.1">
    <property type="nucleotide sequence ID" value="NZ_JACJII010000001.1"/>
</dbReference>
<name>A0A7W3MVA1_9ACTN</name>